<proteinExistence type="inferred from homology"/>
<organism evidence="8 9">
    <name type="scientific">Tetrahymena thermophila (strain SB210)</name>
    <dbReference type="NCBI Taxonomy" id="312017"/>
    <lineage>
        <taxon>Eukaryota</taxon>
        <taxon>Sar</taxon>
        <taxon>Alveolata</taxon>
        <taxon>Ciliophora</taxon>
        <taxon>Intramacronucleata</taxon>
        <taxon>Oligohymenophorea</taxon>
        <taxon>Hymenostomatida</taxon>
        <taxon>Tetrahymenina</taxon>
        <taxon>Tetrahymenidae</taxon>
        <taxon>Tetrahymena</taxon>
    </lineage>
</organism>
<dbReference type="GO" id="GO:0005794">
    <property type="term" value="C:Golgi apparatus"/>
    <property type="evidence" value="ECO:0007669"/>
    <property type="project" value="TreeGrafter"/>
</dbReference>
<dbReference type="InterPro" id="IPR001727">
    <property type="entry name" value="GDT1-like"/>
</dbReference>
<dbReference type="GO" id="GO:0015085">
    <property type="term" value="F:calcium ion transmembrane transporter activity"/>
    <property type="evidence" value="ECO:0007669"/>
    <property type="project" value="TreeGrafter"/>
</dbReference>
<dbReference type="RefSeq" id="XP_001018983.1">
    <property type="nucleotide sequence ID" value="XM_001018983.1"/>
</dbReference>
<feature type="compositionally biased region" description="Polar residues" evidence="7">
    <location>
        <begin position="203"/>
        <end position="212"/>
    </location>
</feature>
<feature type="signal peptide" evidence="6">
    <location>
        <begin position="1"/>
        <end position="20"/>
    </location>
</feature>
<keyword evidence="6" id="KW-0732">Signal</keyword>
<keyword evidence="3 6" id="KW-0812">Transmembrane</keyword>
<dbReference type="EMBL" id="GG662649">
    <property type="protein sequence ID" value="EAR98738.1"/>
    <property type="molecule type" value="Genomic_DNA"/>
</dbReference>
<feature type="transmembrane region" description="Helical" evidence="6">
    <location>
        <begin position="78"/>
        <end position="98"/>
    </location>
</feature>
<feature type="chain" id="PRO_5004202026" description="GDT1 family protein" evidence="6">
    <location>
        <begin position="21"/>
        <end position="302"/>
    </location>
</feature>
<dbReference type="HOGENOM" id="CLU_040186_0_1_1"/>
<dbReference type="eggNOG" id="KOG2881">
    <property type="taxonomic scope" value="Eukaryota"/>
</dbReference>
<dbReference type="PANTHER" id="PTHR12608:SF1">
    <property type="entry name" value="TRANSMEMBRANE PROTEIN 165"/>
    <property type="match status" value="1"/>
</dbReference>
<evidence type="ECO:0000313" key="9">
    <source>
        <dbReference type="Proteomes" id="UP000009168"/>
    </source>
</evidence>
<dbReference type="GeneID" id="7843459"/>
<dbReference type="Pfam" id="PF01169">
    <property type="entry name" value="GDT1"/>
    <property type="match status" value="2"/>
</dbReference>
<dbReference type="PANTHER" id="PTHR12608">
    <property type="entry name" value="TRANSMEMBRANE PROTEIN HTP-1 RELATED"/>
    <property type="match status" value="1"/>
</dbReference>
<keyword evidence="5 6" id="KW-0472">Membrane</keyword>
<keyword evidence="9" id="KW-1185">Reference proteome</keyword>
<comment type="subcellular location">
    <subcellularLocation>
        <location evidence="1 6">Membrane</location>
        <topology evidence="1 6">Multi-pass membrane protein</topology>
    </subcellularLocation>
</comment>
<dbReference type="GO" id="GO:0005384">
    <property type="term" value="F:manganese ion transmembrane transporter activity"/>
    <property type="evidence" value="ECO:0007669"/>
    <property type="project" value="TreeGrafter"/>
</dbReference>
<comment type="caution">
    <text evidence="6">Lacks conserved residue(s) required for the propagation of feature annotation.</text>
</comment>
<dbReference type="Proteomes" id="UP000009168">
    <property type="component" value="Unassembled WGS sequence"/>
</dbReference>
<dbReference type="GO" id="GO:0032472">
    <property type="term" value="P:Golgi calcium ion transport"/>
    <property type="evidence" value="ECO:0007669"/>
    <property type="project" value="TreeGrafter"/>
</dbReference>
<feature type="compositionally biased region" description="Basic and acidic residues" evidence="7">
    <location>
        <begin position="157"/>
        <end position="179"/>
    </location>
</feature>
<evidence type="ECO:0000256" key="2">
    <source>
        <dbReference type="ARBA" id="ARBA00009190"/>
    </source>
</evidence>
<feature type="compositionally biased region" description="Basic and acidic residues" evidence="7">
    <location>
        <begin position="193"/>
        <end position="202"/>
    </location>
</feature>
<evidence type="ECO:0000256" key="6">
    <source>
        <dbReference type="RuleBase" id="RU365102"/>
    </source>
</evidence>
<evidence type="ECO:0000256" key="1">
    <source>
        <dbReference type="ARBA" id="ARBA00004141"/>
    </source>
</evidence>
<name>Q23Q46_TETTS</name>
<feature type="transmembrane region" description="Helical" evidence="6">
    <location>
        <begin position="281"/>
        <end position="301"/>
    </location>
</feature>
<gene>
    <name evidence="8" type="ORF">TTHERM_00583430</name>
</gene>
<evidence type="ECO:0000256" key="4">
    <source>
        <dbReference type="ARBA" id="ARBA00022989"/>
    </source>
</evidence>
<protein>
    <recommendedName>
        <fullName evidence="6">GDT1 family protein</fullName>
    </recommendedName>
</protein>
<accession>Q23Q46</accession>
<evidence type="ECO:0000256" key="5">
    <source>
        <dbReference type="ARBA" id="ARBA00023136"/>
    </source>
</evidence>
<feature type="transmembrane region" description="Helical" evidence="6">
    <location>
        <begin position="110"/>
        <end position="128"/>
    </location>
</feature>
<dbReference type="OrthoDB" id="442680at2759"/>
<dbReference type="KEGG" id="tet:TTHERM_00583430"/>
<evidence type="ECO:0000313" key="8">
    <source>
        <dbReference type="EMBL" id="EAR98738.1"/>
    </source>
</evidence>
<feature type="transmembrane region" description="Helical" evidence="6">
    <location>
        <begin position="247"/>
        <end position="269"/>
    </location>
</feature>
<dbReference type="GO" id="GO:0016020">
    <property type="term" value="C:membrane"/>
    <property type="evidence" value="ECO:0007669"/>
    <property type="project" value="UniProtKB-SubCell"/>
</dbReference>
<feature type="region of interest" description="Disordered" evidence="7">
    <location>
        <begin position="157"/>
        <end position="212"/>
    </location>
</feature>
<reference evidence="9" key="1">
    <citation type="journal article" date="2006" name="PLoS Biol.">
        <title>Macronuclear genome sequence of the ciliate Tetrahymena thermophila, a model eukaryote.</title>
        <authorList>
            <person name="Eisen J.A."/>
            <person name="Coyne R.S."/>
            <person name="Wu M."/>
            <person name="Wu D."/>
            <person name="Thiagarajan M."/>
            <person name="Wortman J.R."/>
            <person name="Badger J.H."/>
            <person name="Ren Q."/>
            <person name="Amedeo P."/>
            <person name="Jones K.M."/>
            <person name="Tallon L.J."/>
            <person name="Delcher A.L."/>
            <person name="Salzberg S.L."/>
            <person name="Silva J.C."/>
            <person name="Haas B.J."/>
            <person name="Majoros W.H."/>
            <person name="Farzad M."/>
            <person name="Carlton J.M."/>
            <person name="Smith R.K. Jr."/>
            <person name="Garg J."/>
            <person name="Pearlman R.E."/>
            <person name="Karrer K.M."/>
            <person name="Sun L."/>
            <person name="Manning G."/>
            <person name="Elde N.C."/>
            <person name="Turkewitz A.P."/>
            <person name="Asai D.J."/>
            <person name="Wilkes D.E."/>
            <person name="Wang Y."/>
            <person name="Cai H."/>
            <person name="Collins K."/>
            <person name="Stewart B.A."/>
            <person name="Lee S.R."/>
            <person name="Wilamowska K."/>
            <person name="Weinberg Z."/>
            <person name="Ruzzo W.L."/>
            <person name="Wloga D."/>
            <person name="Gaertig J."/>
            <person name="Frankel J."/>
            <person name="Tsao C.-C."/>
            <person name="Gorovsky M.A."/>
            <person name="Keeling P.J."/>
            <person name="Waller R.F."/>
            <person name="Patron N.J."/>
            <person name="Cherry J.M."/>
            <person name="Stover N.A."/>
            <person name="Krieger C.J."/>
            <person name="del Toro C."/>
            <person name="Ryder H.F."/>
            <person name="Williamson S.C."/>
            <person name="Barbeau R.A."/>
            <person name="Hamilton E.P."/>
            <person name="Orias E."/>
        </authorList>
    </citation>
    <scope>NUCLEOTIDE SEQUENCE [LARGE SCALE GENOMIC DNA]</scope>
    <source>
        <strain evidence="9">SB210</strain>
    </source>
</reference>
<keyword evidence="4 6" id="KW-1133">Transmembrane helix</keyword>
<comment type="similarity">
    <text evidence="2 6">Belongs to the GDT1 family.</text>
</comment>
<evidence type="ECO:0000256" key="7">
    <source>
        <dbReference type="SAM" id="MobiDB-lite"/>
    </source>
</evidence>
<sequence length="302" mass="33490">MKNQVLSSIFILSFITFAFAEQKEDQTKQSISEDISSSLSLLKDHGALLGSMISILFSEVGDKTFIITAILSAKYNKFYVFLGSYGALFLMTFISCFIGNLSDYILPEKYIKIASAILFFFFGFKSLYDSATNQLEDDDQEIETEIKALEEKLNKGTKDSIDDQSEESKQEVKKVKGTEDSINSSSQSQVVQREQKKSETKQNSKQQSSHQVSNKTIAALTFAQNFLGEWGDKSQLSTIAMGASFNFYKVFIGAALGHFCCSLLAITGGKYLAEQLSERTLTFLGGLLFITYGCGTLYSSLV</sequence>
<dbReference type="GO" id="GO:0032468">
    <property type="term" value="P:Golgi calcium ion homeostasis"/>
    <property type="evidence" value="ECO:0007669"/>
    <property type="project" value="TreeGrafter"/>
</dbReference>
<dbReference type="InParanoid" id="Q23Q46"/>
<dbReference type="AlphaFoldDB" id="Q23Q46"/>
<dbReference type="OMA" id="FLYTWYT"/>
<evidence type="ECO:0000256" key="3">
    <source>
        <dbReference type="ARBA" id="ARBA00022692"/>
    </source>
</evidence>